<dbReference type="InParanoid" id="L5KZM4"/>
<sequence>MAGAGWPSLSSSLSSVPSVDRELEPDLCVALAAARFEMLGQPEVRRLGENLRRKSSMVFTGDFSSNLTLTCGEAGRTQVSQQGAHRVHLNAFTCAQPRGAVPRCLGHGEGMEAAQLSSEDKDRGQRLGPAPAVLSSVSLGARGSRWVAQAGAIRPLPLPSRLQRASVLPHTARAPQGQPAALPAVAPYS</sequence>
<protein>
    <submittedName>
        <fullName evidence="2">Uncharacterized protein</fullName>
    </submittedName>
</protein>
<evidence type="ECO:0000256" key="1">
    <source>
        <dbReference type="SAM" id="MobiDB-lite"/>
    </source>
</evidence>
<keyword evidence="3" id="KW-1185">Reference proteome</keyword>
<dbReference type="Proteomes" id="UP000010552">
    <property type="component" value="Unassembled WGS sequence"/>
</dbReference>
<organism evidence="2 3">
    <name type="scientific">Pteropus alecto</name>
    <name type="common">Black flying fox</name>
    <dbReference type="NCBI Taxonomy" id="9402"/>
    <lineage>
        <taxon>Eukaryota</taxon>
        <taxon>Metazoa</taxon>
        <taxon>Chordata</taxon>
        <taxon>Craniata</taxon>
        <taxon>Vertebrata</taxon>
        <taxon>Euteleostomi</taxon>
        <taxon>Mammalia</taxon>
        <taxon>Eutheria</taxon>
        <taxon>Laurasiatheria</taxon>
        <taxon>Chiroptera</taxon>
        <taxon>Yinpterochiroptera</taxon>
        <taxon>Pteropodoidea</taxon>
        <taxon>Pteropodidae</taxon>
        <taxon>Pteropodinae</taxon>
        <taxon>Pteropus</taxon>
    </lineage>
</organism>
<dbReference type="EMBL" id="KB030428">
    <property type="protein sequence ID" value="ELK16847.1"/>
    <property type="molecule type" value="Genomic_DNA"/>
</dbReference>
<evidence type="ECO:0000313" key="3">
    <source>
        <dbReference type="Proteomes" id="UP000010552"/>
    </source>
</evidence>
<name>L5KZM4_PTEAL</name>
<proteinExistence type="predicted"/>
<gene>
    <name evidence="2" type="ORF">PAL_GLEAN10004680</name>
</gene>
<dbReference type="AlphaFoldDB" id="L5KZM4"/>
<accession>L5KZM4</accession>
<feature type="region of interest" description="Disordered" evidence="1">
    <location>
        <begin position="167"/>
        <end position="189"/>
    </location>
</feature>
<evidence type="ECO:0000313" key="2">
    <source>
        <dbReference type="EMBL" id="ELK16847.1"/>
    </source>
</evidence>
<reference evidence="3" key="1">
    <citation type="journal article" date="2013" name="Science">
        <title>Comparative analysis of bat genomes provides insight into the evolution of flight and immunity.</title>
        <authorList>
            <person name="Zhang G."/>
            <person name="Cowled C."/>
            <person name="Shi Z."/>
            <person name="Huang Z."/>
            <person name="Bishop-Lilly K.A."/>
            <person name="Fang X."/>
            <person name="Wynne J.W."/>
            <person name="Xiong Z."/>
            <person name="Baker M.L."/>
            <person name="Zhao W."/>
            <person name="Tachedjian M."/>
            <person name="Zhu Y."/>
            <person name="Zhou P."/>
            <person name="Jiang X."/>
            <person name="Ng J."/>
            <person name="Yang L."/>
            <person name="Wu L."/>
            <person name="Xiao J."/>
            <person name="Feng Y."/>
            <person name="Chen Y."/>
            <person name="Sun X."/>
            <person name="Zhang Y."/>
            <person name="Marsh G.A."/>
            <person name="Crameri G."/>
            <person name="Broder C.C."/>
            <person name="Frey K.G."/>
            <person name="Wang L.F."/>
            <person name="Wang J."/>
        </authorList>
    </citation>
    <scope>NUCLEOTIDE SEQUENCE [LARGE SCALE GENOMIC DNA]</scope>
</reference>